<dbReference type="AlphaFoldDB" id="A0A2P2LH97"/>
<name>A0A2P2LH97_RHIMU</name>
<organism evidence="1">
    <name type="scientific">Rhizophora mucronata</name>
    <name type="common">Asiatic mangrove</name>
    <dbReference type="NCBI Taxonomy" id="61149"/>
    <lineage>
        <taxon>Eukaryota</taxon>
        <taxon>Viridiplantae</taxon>
        <taxon>Streptophyta</taxon>
        <taxon>Embryophyta</taxon>
        <taxon>Tracheophyta</taxon>
        <taxon>Spermatophyta</taxon>
        <taxon>Magnoliopsida</taxon>
        <taxon>eudicotyledons</taxon>
        <taxon>Gunneridae</taxon>
        <taxon>Pentapetalae</taxon>
        <taxon>rosids</taxon>
        <taxon>fabids</taxon>
        <taxon>Malpighiales</taxon>
        <taxon>Rhizophoraceae</taxon>
        <taxon>Rhizophora</taxon>
    </lineage>
</organism>
<protein>
    <submittedName>
        <fullName evidence="1">Fimbrin-1-like</fullName>
    </submittedName>
</protein>
<sequence>MLFSWTFGEIFVPQMPDSDWVSLQQCLLVSNTVCSPSSLHDQAPA</sequence>
<reference evidence="1" key="1">
    <citation type="submission" date="2018-02" db="EMBL/GenBank/DDBJ databases">
        <title>Rhizophora mucronata_Transcriptome.</title>
        <authorList>
            <person name="Meera S.P."/>
            <person name="Sreeshan A."/>
            <person name="Augustine A."/>
        </authorList>
    </citation>
    <scope>NUCLEOTIDE SEQUENCE</scope>
    <source>
        <tissue evidence="1">Leaf</tissue>
    </source>
</reference>
<proteinExistence type="predicted"/>
<dbReference type="EMBL" id="GGEC01036864">
    <property type="protein sequence ID" value="MBX17348.1"/>
    <property type="molecule type" value="Transcribed_RNA"/>
</dbReference>
<evidence type="ECO:0000313" key="1">
    <source>
        <dbReference type="EMBL" id="MBX17348.1"/>
    </source>
</evidence>
<accession>A0A2P2LH97</accession>